<dbReference type="NCBIfam" id="TIGR00254">
    <property type="entry name" value="GGDEF"/>
    <property type="match status" value="1"/>
</dbReference>
<evidence type="ECO:0000256" key="1">
    <source>
        <dbReference type="ARBA" id="ARBA00012528"/>
    </source>
</evidence>
<keyword evidence="3" id="KW-0472">Membrane</keyword>
<dbReference type="InterPro" id="IPR029787">
    <property type="entry name" value="Nucleotide_cyclase"/>
</dbReference>
<dbReference type="Proteomes" id="UP000240410">
    <property type="component" value="Unassembled WGS sequence"/>
</dbReference>
<evidence type="ECO:0000256" key="2">
    <source>
        <dbReference type="ARBA" id="ARBA00034247"/>
    </source>
</evidence>
<name>A0A2T3M4Q4_PHOLE</name>
<proteinExistence type="predicted"/>
<evidence type="ECO:0000256" key="3">
    <source>
        <dbReference type="SAM" id="Phobius"/>
    </source>
</evidence>
<dbReference type="AlphaFoldDB" id="A0A2T3M4Q4"/>
<evidence type="ECO:0000313" key="5">
    <source>
        <dbReference type="EMBL" id="PSV86862.1"/>
    </source>
</evidence>
<gene>
    <name evidence="5" type="ORF">CTM89_20030</name>
</gene>
<dbReference type="PROSITE" id="PS50887">
    <property type="entry name" value="GGDEF"/>
    <property type="match status" value="1"/>
</dbReference>
<comment type="caution">
    <text evidence="5">The sequence shown here is derived from an EMBL/GenBank/DDBJ whole genome shotgun (WGS) entry which is preliminary data.</text>
</comment>
<dbReference type="PANTHER" id="PTHR45138:SF9">
    <property type="entry name" value="DIGUANYLATE CYCLASE DGCM-RELATED"/>
    <property type="match status" value="1"/>
</dbReference>
<dbReference type="STRING" id="553611.GCA_001557755_01652"/>
<feature type="transmembrane region" description="Helical" evidence="3">
    <location>
        <begin position="9"/>
        <end position="29"/>
    </location>
</feature>
<dbReference type="GO" id="GO:1902201">
    <property type="term" value="P:negative regulation of bacterial-type flagellum-dependent cell motility"/>
    <property type="evidence" value="ECO:0007669"/>
    <property type="project" value="TreeGrafter"/>
</dbReference>
<accession>A0A2T3M4Q4</accession>
<dbReference type="GO" id="GO:0043709">
    <property type="term" value="P:cell adhesion involved in single-species biofilm formation"/>
    <property type="evidence" value="ECO:0007669"/>
    <property type="project" value="TreeGrafter"/>
</dbReference>
<dbReference type="SMART" id="SM00267">
    <property type="entry name" value="GGDEF"/>
    <property type="match status" value="1"/>
</dbReference>
<organism evidence="5 6">
    <name type="scientific">Photobacterium leiognathi</name>
    <dbReference type="NCBI Taxonomy" id="553611"/>
    <lineage>
        <taxon>Bacteria</taxon>
        <taxon>Pseudomonadati</taxon>
        <taxon>Pseudomonadota</taxon>
        <taxon>Gammaproteobacteria</taxon>
        <taxon>Vibrionales</taxon>
        <taxon>Vibrionaceae</taxon>
        <taxon>Photobacterium</taxon>
    </lineage>
</organism>
<dbReference type="EC" id="2.7.7.65" evidence="1"/>
<keyword evidence="3" id="KW-0812">Transmembrane</keyword>
<protein>
    <recommendedName>
        <fullName evidence="1">diguanylate cyclase</fullName>
        <ecNumber evidence="1">2.7.7.65</ecNumber>
    </recommendedName>
</protein>
<comment type="catalytic activity">
    <reaction evidence="2">
        <text>2 GTP = 3',3'-c-di-GMP + 2 diphosphate</text>
        <dbReference type="Rhea" id="RHEA:24898"/>
        <dbReference type="ChEBI" id="CHEBI:33019"/>
        <dbReference type="ChEBI" id="CHEBI:37565"/>
        <dbReference type="ChEBI" id="CHEBI:58805"/>
        <dbReference type="EC" id="2.7.7.65"/>
    </reaction>
</comment>
<sequence length="436" mass="51203">MMFLKKHTLALKLIVMNMILFVATFHTIMTFNEIKQKELSFYIRSKVNLIYDELHSFTQYYINSENVFIEKGIHHFNSVGIVNPEPKEIRKFSEQLNLLSIKLKDLVNDDYWTLAVIDKDHKDILYCLPLRVAHIKDLYEYDLDLLGEIAKRNNIPKTYEEYLKSTRLKLTLPYKEKFSHEHIRSIILPIYIKNNMSALLILDVKCGILKNWVSEFNKSQWTLYSTEKDTYHKRLKDKKLKYLNNGEILPIYLNYIDVIKFSLLISFLMTVTLFLLYRLSSNVMNLIRLDNMTKCFRRDYGENKFKNKLISNKSVFIFDIDNFKKINDTYGHDVGDQVICTTAEIIKRNIRKSAQLYRWGGEEFVLILNISEPDAALRKAEQLRKAIEAQTELDINFTISIGCTIAHNMTLDESIKVADKALYTAKNNGRNQVVVK</sequence>
<dbReference type="GO" id="GO:0052621">
    <property type="term" value="F:diguanylate cyclase activity"/>
    <property type="evidence" value="ECO:0007669"/>
    <property type="project" value="UniProtKB-EC"/>
</dbReference>
<dbReference type="RefSeq" id="WP_045070957.1">
    <property type="nucleotide sequence ID" value="NZ_JZSL01000040.1"/>
</dbReference>
<dbReference type="EMBL" id="PYOJ01000043">
    <property type="protein sequence ID" value="PSV86862.1"/>
    <property type="molecule type" value="Genomic_DNA"/>
</dbReference>
<dbReference type="GO" id="GO:0005886">
    <property type="term" value="C:plasma membrane"/>
    <property type="evidence" value="ECO:0007669"/>
    <property type="project" value="TreeGrafter"/>
</dbReference>
<dbReference type="Gene3D" id="3.30.70.270">
    <property type="match status" value="1"/>
</dbReference>
<evidence type="ECO:0000313" key="6">
    <source>
        <dbReference type="Proteomes" id="UP000240410"/>
    </source>
</evidence>
<dbReference type="CDD" id="cd01949">
    <property type="entry name" value="GGDEF"/>
    <property type="match status" value="1"/>
</dbReference>
<dbReference type="PANTHER" id="PTHR45138">
    <property type="entry name" value="REGULATORY COMPONENTS OF SENSORY TRANSDUCTION SYSTEM"/>
    <property type="match status" value="1"/>
</dbReference>
<dbReference type="OrthoDB" id="5830114at2"/>
<feature type="transmembrane region" description="Helical" evidence="3">
    <location>
        <begin position="258"/>
        <end position="279"/>
    </location>
</feature>
<dbReference type="InterPro" id="IPR000160">
    <property type="entry name" value="GGDEF_dom"/>
</dbReference>
<dbReference type="InterPro" id="IPR050469">
    <property type="entry name" value="Diguanylate_Cyclase"/>
</dbReference>
<dbReference type="Pfam" id="PF00990">
    <property type="entry name" value="GGDEF"/>
    <property type="match status" value="1"/>
</dbReference>
<evidence type="ECO:0000259" key="4">
    <source>
        <dbReference type="PROSITE" id="PS50887"/>
    </source>
</evidence>
<dbReference type="InterPro" id="IPR043128">
    <property type="entry name" value="Rev_trsase/Diguanyl_cyclase"/>
</dbReference>
<feature type="domain" description="GGDEF" evidence="4">
    <location>
        <begin position="311"/>
        <end position="436"/>
    </location>
</feature>
<keyword evidence="3" id="KW-1133">Transmembrane helix</keyword>
<dbReference type="SUPFAM" id="SSF55073">
    <property type="entry name" value="Nucleotide cyclase"/>
    <property type="match status" value="1"/>
</dbReference>
<reference evidence="5 6" key="1">
    <citation type="submission" date="2018-03" db="EMBL/GenBank/DDBJ databases">
        <title>Whole genome sequencing of Histamine producing bacteria.</title>
        <authorList>
            <person name="Butler K."/>
        </authorList>
    </citation>
    <scope>NUCLEOTIDE SEQUENCE [LARGE SCALE GENOMIC DNA]</scope>
    <source>
        <strain evidence="5 6">ATCC 33979</strain>
    </source>
</reference>